<comment type="caution">
    <text evidence="1">The sequence shown here is derived from an EMBL/GenBank/DDBJ whole genome shotgun (WGS) entry which is preliminary data.</text>
</comment>
<organism evidence="1 2">
    <name type="scientific">Hymenobacter ginsengisoli</name>
    <dbReference type="NCBI Taxonomy" id="1051626"/>
    <lineage>
        <taxon>Bacteria</taxon>
        <taxon>Pseudomonadati</taxon>
        <taxon>Bacteroidota</taxon>
        <taxon>Cytophagia</taxon>
        <taxon>Cytophagales</taxon>
        <taxon>Hymenobacteraceae</taxon>
        <taxon>Hymenobacter</taxon>
    </lineage>
</organism>
<evidence type="ECO:0000313" key="2">
    <source>
        <dbReference type="Proteomes" id="UP001501243"/>
    </source>
</evidence>
<evidence type="ECO:0000313" key="1">
    <source>
        <dbReference type="EMBL" id="GAA4501625.1"/>
    </source>
</evidence>
<protein>
    <recommendedName>
        <fullName evidence="3">DUF4126 domain-containing protein</fullName>
    </recommendedName>
</protein>
<proteinExistence type="predicted"/>
<sequence length="172" mass="17378">MKSKHSNSPAAPRGAKFWPALGFAAITGSRATSGPMFLSDYLSHRALAPGMAGSPLRFLAKPGVASLLKVLTAGELVGDKLPGTPNRTVPQQLTTRAASGALVGATWYKSQGGSALKGALVGSLGAVAATFLTFYLRQSLSEKTGIASSTIGSGEDALVLAGGVALSPRPGR</sequence>
<reference evidence="2" key="1">
    <citation type="journal article" date="2019" name="Int. J. Syst. Evol. Microbiol.">
        <title>The Global Catalogue of Microorganisms (GCM) 10K type strain sequencing project: providing services to taxonomists for standard genome sequencing and annotation.</title>
        <authorList>
            <consortium name="The Broad Institute Genomics Platform"/>
            <consortium name="The Broad Institute Genome Sequencing Center for Infectious Disease"/>
            <person name="Wu L."/>
            <person name="Ma J."/>
        </authorList>
    </citation>
    <scope>NUCLEOTIDE SEQUENCE [LARGE SCALE GENOMIC DNA]</scope>
    <source>
        <strain evidence="2">JCM 17841</strain>
    </source>
</reference>
<name>A0ABP8QFE3_9BACT</name>
<evidence type="ECO:0008006" key="3">
    <source>
        <dbReference type="Google" id="ProtNLM"/>
    </source>
</evidence>
<gene>
    <name evidence="1" type="ORF">GCM10023172_23790</name>
</gene>
<dbReference type="EMBL" id="BAABGQ010000006">
    <property type="protein sequence ID" value="GAA4501625.1"/>
    <property type="molecule type" value="Genomic_DNA"/>
</dbReference>
<keyword evidence="2" id="KW-1185">Reference proteome</keyword>
<accession>A0ABP8QFE3</accession>
<dbReference type="Proteomes" id="UP001501243">
    <property type="component" value="Unassembled WGS sequence"/>
</dbReference>
<dbReference type="RefSeq" id="WP_208133063.1">
    <property type="nucleotide sequence ID" value="NZ_BAABGQ010000006.1"/>
</dbReference>